<protein>
    <submittedName>
        <fullName evidence="4">GNAT family N-acetyltransferase</fullName>
    </submittedName>
</protein>
<keyword evidence="1" id="KW-0808">Transferase</keyword>
<feature type="domain" description="N-acetyltransferase" evidence="3">
    <location>
        <begin position="7"/>
        <end position="151"/>
    </location>
</feature>
<evidence type="ECO:0000313" key="4">
    <source>
        <dbReference type="EMBL" id="QUS39882.1"/>
    </source>
</evidence>
<dbReference type="Pfam" id="PF00583">
    <property type="entry name" value="Acetyltransf_1"/>
    <property type="match status" value="1"/>
</dbReference>
<sequence>MPKAQNVEIRPVGPDERAAWEPLWQGYLTFYKATLPQVATDTAWKRFHDANEQMFLLGAYVDGKLTGIVQFLYHRSSWTPGDYCYLQDLFVDNSARGLGLGRALIEAVYAKAKADGCSRVHWLTQNENAQARILYDQVADNSGFMQYRKIF</sequence>
<name>A0ABX8A896_9BRAD</name>
<keyword evidence="2" id="KW-0012">Acyltransferase</keyword>
<gene>
    <name evidence="4" type="ORF">RPMA_14325</name>
</gene>
<evidence type="ECO:0000259" key="3">
    <source>
        <dbReference type="PROSITE" id="PS51186"/>
    </source>
</evidence>
<evidence type="ECO:0000313" key="5">
    <source>
        <dbReference type="Proteomes" id="UP000682843"/>
    </source>
</evidence>
<dbReference type="InterPro" id="IPR000182">
    <property type="entry name" value="GNAT_dom"/>
</dbReference>
<dbReference type="SUPFAM" id="SSF55729">
    <property type="entry name" value="Acyl-CoA N-acyltransferases (Nat)"/>
    <property type="match status" value="1"/>
</dbReference>
<dbReference type="EMBL" id="CP036498">
    <property type="protein sequence ID" value="QUS39882.1"/>
    <property type="molecule type" value="Genomic_DNA"/>
</dbReference>
<keyword evidence="5" id="KW-1185">Reference proteome</keyword>
<dbReference type="Gene3D" id="3.40.630.30">
    <property type="match status" value="1"/>
</dbReference>
<dbReference type="CDD" id="cd04301">
    <property type="entry name" value="NAT_SF"/>
    <property type="match status" value="1"/>
</dbReference>
<accession>A0ABX8A896</accession>
<dbReference type="PROSITE" id="PS51186">
    <property type="entry name" value="GNAT"/>
    <property type="match status" value="1"/>
</dbReference>
<dbReference type="InterPro" id="IPR016181">
    <property type="entry name" value="Acyl_CoA_acyltransferase"/>
</dbReference>
<dbReference type="Proteomes" id="UP000682843">
    <property type="component" value="Chromosome"/>
</dbReference>
<organism evidence="4 5">
    <name type="scientific">Tardiphaga alba</name>
    <dbReference type="NCBI Taxonomy" id="340268"/>
    <lineage>
        <taxon>Bacteria</taxon>
        <taxon>Pseudomonadati</taxon>
        <taxon>Pseudomonadota</taxon>
        <taxon>Alphaproteobacteria</taxon>
        <taxon>Hyphomicrobiales</taxon>
        <taxon>Nitrobacteraceae</taxon>
        <taxon>Tardiphaga</taxon>
    </lineage>
</organism>
<evidence type="ECO:0000256" key="2">
    <source>
        <dbReference type="ARBA" id="ARBA00023315"/>
    </source>
</evidence>
<dbReference type="InterPro" id="IPR051016">
    <property type="entry name" value="Diverse_Substrate_AcTransf"/>
</dbReference>
<evidence type="ECO:0000256" key="1">
    <source>
        <dbReference type="ARBA" id="ARBA00022679"/>
    </source>
</evidence>
<reference evidence="4 5" key="1">
    <citation type="submission" date="2019-02" db="EMBL/GenBank/DDBJ databases">
        <title>Emended description of the genus Rhodopseudomonas and description of Rhodopseudomonas albus sp. nov., a non-phototrophic, heavy-metal-tolerant bacterium isolated from garden soil.</title>
        <authorList>
            <person name="Bao Z."/>
            <person name="Cao W.W."/>
            <person name="Sato Y."/>
            <person name="Nishizawa T."/>
            <person name="Zhao J."/>
            <person name="Guo Y."/>
            <person name="Ohta H."/>
        </authorList>
    </citation>
    <scope>NUCLEOTIDE SEQUENCE [LARGE SCALE GENOMIC DNA]</scope>
    <source>
        <strain evidence="4 5">SK50-23</strain>
    </source>
</reference>
<proteinExistence type="predicted"/>
<dbReference type="PANTHER" id="PTHR10545">
    <property type="entry name" value="DIAMINE N-ACETYLTRANSFERASE"/>
    <property type="match status" value="1"/>
</dbReference>
<dbReference type="PANTHER" id="PTHR10545:SF42">
    <property type="entry name" value="ACETYLTRANSFERASE"/>
    <property type="match status" value="1"/>
</dbReference>
<dbReference type="RefSeq" id="WP_211907940.1">
    <property type="nucleotide sequence ID" value="NZ_CP036498.1"/>
</dbReference>